<sequence length="792" mass="85058">MSTAASFGDEIASILSTRLPESTCTSSTTSPPRPARYGTWPDWVHPPLRRHLSEVDDIRRPFIHQELCARITREGRHVVVSTGTSSGKSLGYLLPVLSGLAEDDRACALYVTPTKALGSDQLAAVSRLTRSVDGLGSVHPAPYDGDTPDEARRHIRDTSRMVFTNPDMCHASILANHTRWGRVLRNLRYVVIDECHSYRGIFGANVALVLRRLRRICSRYGSSPVFILASATIADPAGHAGRLTGLPVEPVTDDGAPTGARTVVLWEPGFIDPPDDTSTAPVRRAASTEAALIMARVIAEGARTLTFVRSRRGAEAVALRCAEELSRMGRRDLAQRVAAYRAGYLAADRRRLERQLDDGTLVGVASTNALELGIDVGGLDAVVTAGFPGTVTSFWQQAGRAGRRGQGSIVVLVARDDPMDTYLVHHPEALLGSPVERSVFDPTNPYVLRGHLYCAAVEFPLTERDLTLFGPHGDVDDIVAELTVVGLLRKRPRGWFAVDRHPDEHPELPRPHTAHGSVSLRGGAGGDVTIVDSGDGRLLGTVDSVRAVSQVHPGAVYIHQGESFVVDDLLLDDHLALAHAETPDYTTFARSTTSIRITEDPGDGELRNPSPGLWVANVGVEVTEQVTGYVVRMSDGTVLDQVPLDYPPQQLRTRAVAYTVDPTALSAMGIRAADLPGTLHAAEHAAIGMLPLIATCDRWDIGGVSTALHADTGLPTVFVYDGHPGGAGFADCGFARFRDWITATFEVVRACSCEDGCPSCVQSPKCGNGNSPLDKHGALTLLGTMVTMLADD</sequence>
<dbReference type="InterPro" id="IPR027417">
    <property type="entry name" value="P-loop_NTPase"/>
</dbReference>
<comment type="caution">
    <text evidence="6">The sequence shown here is derived from an EMBL/GenBank/DDBJ whole genome shotgun (WGS) entry which is preliminary data.</text>
</comment>
<dbReference type="SMART" id="SM00490">
    <property type="entry name" value="HELICc"/>
    <property type="match status" value="1"/>
</dbReference>
<dbReference type="GO" id="GO:0043138">
    <property type="term" value="F:3'-5' DNA helicase activity"/>
    <property type="evidence" value="ECO:0007669"/>
    <property type="project" value="TreeGrafter"/>
</dbReference>
<gene>
    <name evidence="6" type="ORF">JDV75_09145</name>
</gene>
<proteinExistence type="predicted"/>
<name>A0A934I7W2_9CORY</name>
<dbReference type="GO" id="GO:0006289">
    <property type="term" value="P:nucleotide-excision repair"/>
    <property type="evidence" value="ECO:0007669"/>
    <property type="project" value="TreeGrafter"/>
</dbReference>
<dbReference type="Pfam" id="PF00271">
    <property type="entry name" value="Helicase_C"/>
    <property type="match status" value="1"/>
</dbReference>
<keyword evidence="7" id="KW-1185">Reference proteome</keyword>
<dbReference type="Pfam" id="PF00270">
    <property type="entry name" value="DEAD"/>
    <property type="match status" value="1"/>
</dbReference>
<evidence type="ECO:0000259" key="5">
    <source>
        <dbReference type="PROSITE" id="PS51194"/>
    </source>
</evidence>
<dbReference type="Gene3D" id="3.40.50.300">
    <property type="entry name" value="P-loop containing nucleotide triphosphate hydrolases"/>
    <property type="match status" value="2"/>
</dbReference>
<dbReference type="FunFam" id="3.40.50.300:FF:001137">
    <property type="entry name" value="DEAD/DEAH box helicase"/>
    <property type="match status" value="1"/>
</dbReference>
<evidence type="ECO:0000256" key="1">
    <source>
        <dbReference type="ARBA" id="ARBA00022741"/>
    </source>
</evidence>
<evidence type="ECO:0000259" key="4">
    <source>
        <dbReference type="PROSITE" id="PS51192"/>
    </source>
</evidence>
<dbReference type="InterPro" id="IPR055227">
    <property type="entry name" value="HRQ1_WHD"/>
</dbReference>
<dbReference type="SUPFAM" id="SSF52540">
    <property type="entry name" value="P-loop containing nucleoside triphosphate hydrolases"/>
    <property type="match status" value="1"/>
</dbReference>
<accession>A0A934I7W2</accession>
<organism evidence="6 7">
    <name type="scientific">Corynebacterium meridianum</name>
    <dbReference type="NCBI Taxonomy" id="2765363"/>
    <lineage>
        <taxon>Bacteria</taxon>
        <taxon>Bacillati</taxon>
        <taxon>Actinomycetota</taxon>
        <taxon>Actinomycetes</taxon>
        <taxon>Mycobacteriales</taxon>
        <taxon>Corynebacteriaceae</taxon>
        <taxon>Corynebacterium</taxon>
    </lineage>
</organism>
<dbReference type="Pfam" id="PF09369">
    <property type="entry name" value="MZB"/>
    <property type="match status" value="1"/>
</dbReference>
<keyword evidence="1" id="KW-0547">Nucleotide-binding</keyword>
<dbReference type="InterPro" id="IPR022307">
    <property type="entry name" value="Helicase_put_actinobac"/>
</dbReference>
<evidence type="ECO:0000313" key="7">
    <source>
        <dbReference type="Proteomes" id="UP000645966"/>
    </source>
</evidence>
<dbReference type="SMART" id="SM00487">
    <property type="entry name" value="DEXDc"/>
    <property type="match status" value="1"/>
</dbReference>
<evidence type="ECO:0000256" key="3">
    <source>
        <dbReference type="SAM" id="MobiDB-lite"/>
    </source>
</evidence>
<dbReference type="InterPro" id="IPR001650">
    <property type="entry name" value="Helicase_C-like"/>
</dbReference>
<dbReference type="RefSeq" id="WP_198738936.1">
    <property type="nucleotide sequence ID" value="NZ_JAEIOS010000013.1"/>
</dbReference>
<dbReference type="PANTHER" id="PTHR47957">
    <property type="entry name" value="ATP-DEPENDENT HELICASE HRQ1"/>
    <property type="match status" value="1"/>
</dbReference>
<reference evidence="6" key="1">
    <citation type="submission" date="2020-12" db="EMBL/GenBank/DDBJ databases">
        <title>Genome public.</title>
        <authorList>
            <person name="Sun Q."/>
        </authorList>
    </citation>
    <scope>NUCLEOTIDE SEQUENCE</scope>
    <source>
        <strain evidence="6">CCM 8863</strain>
    </source>
</reference>
<dbReference type="GO" id="GO:0005524">
    <property type="term" value="F:ATP binding"/>
    <property type="evidence" value="ECO:0007669"/>
    <property type="project" value="UniProtKB-KW"/>
</dbReference>
<feature type="domain" description="Helicase C-terminal" evidence="5">
    <location>
        <begin position="292"/>
        <end position="446"/>
    </location>
</feature>
<dbReference type="InterPro" id="IPR011545">
    <property type="entry name" value="DEAD/DEAH_box_helicase_dom"/>
</dbReference>
<dbReference type="PROSITE" id="PS51192">
    <property type="entry name" value="HELICASE_ATP_BIND_1"/>
    <property type="match status" value="1"/>
</dbReference>
<evidence type="ECO:0000313" key="6">
    <source>
        <dbReference type="EMBL" id="MBI8989919.1"/>
    </source>
</evidence>
<dbReference type="CDD" id="cd17923">
    <property type="entry name" value="DEXHc_Hrq1-like"/>
    <property type="match status" value="1"/>
</dbReference>
<dbReference type="AlphaFoldDB" id="A0A934I7W2"/>
<dbReference type="GO" id="GO:0036297">
    <property type="term" value="P:interstrand cross-link repair"/>
    <property type="evidence" value="ECO:0007669"/>
    <property type="project" value="TreeGrafter"/>
</dbReference>
<dbReference type="Proteomes" id="UP000645966">
    <property type="component" value="Unassembled WGS sequence"/>
</dbReference>
<dbReference type="InterPro" id="IPR018973">
    <property type="entry name" value="MZB"/>
</dbReference>
<protein>
    <submittedName>
        <fullName evidence="6">DEAD/DEAH box helicase</fullName>
    </submittedName>
</protein>
<dbReference type="GO" id="GO:0003676">
    <property type="term" value="F:nucleic acid binding"/>
    <property type="evidence" value="ECO:0007669"/>
    <property type="project" value="InterPro"/>
</dbReference>
<keyword evidence="2" id="KW-0067">ATP-binding</keyword>
<dbReference type="PROSITE" id="PS51194">
    <property type="entry name" value="HELICASE_CTER"/>
    <property type="match status" value="1"/>
</dbReference>
<dbReference type="InterPro" id="IPR014001">
    <property type="entry name" value="Helicase_ATP-bd"/>
</dbReference>
<evidence type="ECO:0000256" key="2">
    <source>
        <dbReference type="ARBA" id="ARBA00022840"/>
    </source>
</evidence>
<dbReference type="Pfam" id="PF22982">
    <property type="entry name" value="WHD_HRQ1"/>
    <property type="match status" value="1"/>
</dbReference>
<dbReference type="PANTHER" id="PTHR47957:SF3">
    <property type="entry name" value="ATP-DEPENDENT HELICASE HRQ1"/>
    <property type="match status" value="1"/>
</dbReference>
<keyword evidence="6" id="KW-0378">Hydrolase</keyword>
<feature type="region of interest" description="Disordered" evidence="3">
    <location>
        <begin position="502"/>
        <end position="521"/>
    </location>
</feature>
<keyword evidence="6" id="KW-0347">Helicase</keyword>
<dbReference type="NCBIfam" id="TIGR03817">
    <property type="entry name" value="DECH_helic"/>
    <property type="match status" value="1"/>
</dbReference>
<feature type="domain" description="Helicase ATP-binding" evidence="4">
    <location>
        <begin position="69"/>
        <end position="251"/>
    </location>
</feature>
<dbReference type="EMBL" id="JAEIOS010000013">
    <property type="protein sequence ID" value="MBI8989919.1"/>
    <property type="molecule type" value="Genomic_DNA"/>
</dbReference>
<dbReference type="CDD" id="cd18797">
    <property type="entry name" value="SF2_C_Hrq"/>
    <property type="match status" value="1"/>
</dbReference>